<dbReference type="STRING" id="265726.KY46_06360"/>
<reference evidence="1 2" key="1">
    <citation type="submission" date="2014-12" db="EMBL/GenBank/DDBJ databases">
        <title>Mercury Reductase activity and rhizosphere competence traits in the genome of root associated Photobacterium halotolerans MELD1.</title>
        <authorList>
            <person name="Mathew D.C."/>
            <person name="Huang C.-C."/>
        </authorList>
    </citation>
    <scope>NUCLEOTIDE SEQUENCE [LARGE SCALE GENOMIC DNA]</scope>
    <source>
        <strain evidence="1 2">MELD1</strain>
    </source>
</reference>
<dbReference type="Proteomes" id="UP000033633">
    <property type="component" value="Unassembled WGS sequence"/>
</dbReference>
<proteinExistence type="predicted"/>
<dbReference type="AlphaFoldDB" id="A0A0F5VF86"/>
<dbReference type="EMBL" id="JWYV01000003">
    <property type="protein sequence ID" value="KKD00718.1"/>
    <property type="molecule type" value="Genomic_DNA"/>
</dbReference>
<accession>A0A0F5VF86</accession>
<evidence type="ECO:0000313" key="2">
    <source>
        <dbReference type="Proteomes" id="UP000033633"/>
    </source>
</evidence>
<dbReference type="PATRIC" id="fig|265726.11.peg.3177"/>
<comment type="caution">
    <text evidence="1">The sequence shown here is derived from an EMBL/GenBank/DDBJ whole genome shotgun (WGS) entry which is preliminary data.</text>
</comment>
<name>A0A0F5VF86_9GAMM</name>
<gene>
    <name evidence="1" type="ORF">KY46_06360</name>
</gene>
<organism evidence="1 2">
    <name type="scientific">Photobacterium halotolerans</name>
    <dbReference type="NCBI Taxonomy" id="265726"/>
    <lineage>
        <taxon>Bacteria</taxon>
        <taxon>Pseudomonadati</taxon>
        <taxon>Pseudomonadota</taxon>
        <taxon>Gammaproteobacteria</taxon>
        <taxon>Vibrionales</taxon>
        <taxon>Vibrionaceae</taxon>
        <taxon>Photobacterium</taxon>
    </lineage>
</organism>
<sequence>MHNEFWKAFLNKASGLSSRNGESEILVSPFFTRKHVKASGQVSLKKSEQAPQNTPAQLFIVVN</sequence>
<keyword evidence="2" id="KW-1185">Reference proteome</keyword>
<evidence type="ECO:0000313" key="1">
    <source>
        <dbReference type="EMBL" id="KKD00718.1"/>
    </source>
</evidence>
<protein>
    <submittedName>
        <fullName evidence="1">Uncharacterized protein</fullName>
    </submittedName>
</protein>